<dbReference type="PANTHER" id="PTHR45526:SF6">
    <property type="entry name" value="TRANSCRIPTIONAL REGULATORY PROTEIN CITT"/>
    <property type="match status" value="1"/>
</dbReference>
<keyword evidence="1" id="KW-0597">Phosphoprotein</keyword>
<dbReference type="EMBL" id="JAWJAY010000697">
    <property type="protein sequence ID" value="MDV2887945.1"/>
    <property type="molecule type" value="Genomic_DNA"/>
</dbReference>
<gene>
    <name evidence="3" type="ORF">RYX45_22520</name>
</gene>
<dbReference type="InterPro" id="IPR051271">
    <property type="entry name" value="2C-system_Tx_regulators"/>
</dbReference>
<organism evidence="3 4">
    <name type="scientific">Alkalihalophilus pseudofirmus</name>
    <name type="common">Bacillus pseudofirmus</name>
    <dbReference type="NCBI Taxonomy" id="79885"/>
    <lineage>
        <taxon>Bacteria</taxon>
        <taxon>Bacillati</taxon>
        <taxon>Bacillota</taxon>
        <taxon>Bacilli</taxon>
        <taxon>Bacillales</taxon>
        <taxon>Bacillaceae</taxon>
        <taxon>Alkalihalophilus</taxon>
    </lineage>
</organism>
<dbReference type="InterPro" id="IPR001789">
    <property type="entry name" value="Sig_transdc_resp-reg_receiver"/>
</dbReference>
<dbReference type="Proteomes" id="UP001285636">
    <property type="component" value="Unassembled WGS sequence"/>
</dbReference>
<proteinExistence type="predicted"/>
<dbReference type="Pfam" id="PF00072">
    <property type="entry name" value="Response_reg"/>
    <property type="match status" value="1"/>
</dbReference>
<evidence type="ECO:0000259" key="2">
    <source>
        <dbReference type="PROSITE" id="PS50110"/>
    </source>
</evidence>
<feature type="non-terminal residue" evidence="3">
    <location>
        <position position="79"/>
    </location>
</feature>
<protein>
    <submittedName>
        <fullName evidence="3">Response regulator</fullName>
    </submittedName>
</protein>
<feature type="modified residue" description="4-aspartylphosphate" evidence="1">
    <location>
        <position position="54"/>
    </location>
</feature>
<evidence type="ECO:0000256" key="1">
    <source>
        <dbReference type="PROSITE-ProRule" id="PRU00169"/>
    </source>
</evidence>
<dbReference type="Gene3D" id="3.40.50.2300">
    <property type="match status" value="1"/>
</dbReference>
<dbReference type="SUPFAM" id="SSF52172">
    <property type="entry name" value="CheY-like"/>
    <property type="match status" value="1"/>
</dbReference>
<reference evidence="3" key="1">
    <citation type="submission" date="2023-10" db="EMBL/GenBank/DDBJ databases">
        <title>Screening of Alkalihalophilus pseudofirmusBZ-TG-HK211 and Its Alleviation of Salt Stress on Rapeseed Growth.</title>
        <authorList>
            <person name="Zhao B."/>
            <person name="Guo T."/>
        </authorList>
    </citation>
    <scope>NUCLEOTIDE SEQUENCE</scope>
    <source>
        <strain evidence="3">BZ-TG-HK211</strain>
    </source>
</reference>
<dbReference type="RefSeq" id="WP_323468040.1">
    <property type="nucleotide sequence ID" value="NZ_JAWJAY010000697.1"/>
</dbReference>
<dbReference type="AlphaFoldDB" id="A0AAJ2NSS7"/>
<accession>A0AAJ2NSS7</accession>
<dbReference type="PROSITE" id="PS50110">
    <property type="entry name" value="RESPONSE_REGULATORY"/>
    <property type="match status" value="1"/>
</dbReference>
<evidence type="ECO:0000313" key="4">
    <source>
        <dbReference type="Proteomes" id="UP001285636"/>
    </source>
</evidence>
<feature type="domain" description="Response regulatory" evidence="2">
    <location>
        <begin position="3"/>
        <end position="79"/>
    </location>
</feature>
<sequence>MIKVAIAEDDFRVAEIHEKFLYTMDDVEIVGKALNGQETLSLLEAFKVDLLLLDIYMPDILGIELLKQIRQRFSKVDVI</sequence>
<name>A0AAJ2NSS7_ALKPS</name>
<dbReference type="GO" id="GO:0000156">
    <property type="term" value="F:phosphorelay response regulator activity"/>
    <property type="evidence" value="ECO:0007669"/>
    <property type="project" value="TreeGrafter"/>
</dbReference>
<comment type="caution">
    <text evidence="3">The sequence shown here is derived from an EMBL/GenBank/DDBJ whole genome shotgun (WGS) entry which is preliminary data.</text>
</comment>
<dbReference type="InterPro" id="IPR011006">
    <property type="entry name" value="CheY-like_superfamily"/>
</dbReference>
<dbReference type="PANTHER" id="PTHR45526">
    <property type="entry name" value="TRANSCRIPTIONAL REGULATORY PROTEIN DPIA"/>
    <property type="match status" value="1"/>
</dbReference>
<evidence type="ECO:0000313" key="3">
    <source>
        <dbReference type="EMBL" id="MDV2887945.1"/>
    </source>
</evidence>